<keyword evidence="2" id="KW-1185">Reference proteome</keyword>
<reference evidence="1" key="1">
    <citation type="journal article" date="2021" name="Nat. Commun.">
        <title>Genetic determinants of endophytism in the Arabidopsis root mycobiome.</title>
        <authorList>
            <person name="Mesny F."/>
            <person name="Miyauchi S."/>
            <person name="Thiergart T."/>
            <person name="Pickel B."/>
            <person name="Atanasova L."/>
            <person name="Karlsson M."/>
            <person name="Huettel B."/>
            <person name="Barry K.W."/>
            <person name="Haridas S."/>
            <person name="Chen C."/>
            <person name="Bauer D."/>
            <person name="Andreopoulos W."/>
            <person name="Pangilinan J."/>
            <person name="LaButti K."/>
            <person name="Riley R."/>
            <person name="Lipzen A."/>
            <person name="Clum A."/>
            <person name="Drula E."/>
            <person name="Henrissat B."/>
            <person name="Kohler A."/>
            <person name="Grigoriev I.V."/>
            <person name="Martin F.M."/>
            <person name="Hacquard S."/>
        </authorList>
    </citation>
    <scope>NUCLEOTIDE SEQUENCE</scope>
    <source>
        <strain evidence="1">MPI-CAGE-AT-0147</strain>
    </source>
</reference>
<accession>A0A9P9F7V7</accession>
<dbReference type="EMBL" id="JAGMUV010000005">
    <property type="protein sequence ID" value="KAH7156325.1"/>
    <property type="molecule type" value="Genomic_DNA"/>
</dbReference>
<comment type="caution">
    <text evidence="1">The sequence shown here is derived from an EMBL/GenBank/DDBJ whole genome shotgun (WGS) entry which is preliminary data.</text>
</comment>
<evidence type="ECO:0000313" key="1">
    <source>
        <dbReference type="EMBL" id="KAH7156325.1"/>
    </source>
</evidence>
<dbReference type="OrthoDB" id="10657480at2759"/>
<dbReference type="Proteomes" id="UP000738349">
    <property type="component" value="Unassembled WGS sequence"/>
</dbReference>
<gene>
    <name evidence="1" type="ORF">EDB81DRAFT_387231</name>
</gene>
<dbReference type="AlphaFoldDB" id="A0A9P9F7V7"/>
<proteinExistence type="predicted"/>
<evidence type="ECO:0000313" key="2">
    <source>
        <dbReference type="Proteomes" id="UP000738349"/>
    </source>
</evidence>
<name>A0A9P9F7V7_9HYPO</name>
<organism evidence="1 2">
    <name type="scientific">Dactylonectria macrodidyma</name>
    <dbReference type="NCBI Taxonomy" id="307937"/>
    <lineage>
        <taxon>Eukaryota</taxon>
        <taxon>Fungi</taxon>
        <taxon>Dikarya</taxon>
        <taxon>Ascomycota</taxon>
        <taxon>Pezizomycotina</taxon>
        <taxon>Sordariomycetes</taxon>
        <taxon>Hypocreomycetidae</taxon>
        <taxon>Hypocreales</taxon>
        <taxon>Nectriaceae</taxon>
        <taxon>Dactylonectria</taxon>
    </lineage>
</organism>
<protein>
    <submittedName>
        <fullName evidence="1">Uncharacterized protein</fullName>
    </submittedName>
</protein>
<sequence>MTAEPPQSLPDRRTGTACTVDSPVSVSRSLSPFVRSTTYCNVPDRQIVRSDYMIITLLALHALHRGLAGSNCLPSIHPLFLGVTKGASKQGAVGWVARAFRQQSGMDPCSGTCNSACMQHYSALKAAAPCLNAWTHSRQHARKETQGNEMPCLTSRHIQSSTQRRCGSSQEGLFKGRRGYPGQVSLWDQRVAILAPRTAVQRLRLDMTLTELILRSEPAGSMGLL</sequence>